<dbReference type="PANTHER" id="PTHR30502:SF8">
    <property type="entry name" value="SYNTHASE, PUTATIVE-RELATED"/>
    <property type="match status" value="1"/>
</dbReference>
<accession>A0A9P6SPG3</accession>
<proteinExistence type="predicted"/>
<dbReference type="GO" id="GO:0016832">
    <property type="term" value="F:aldehyde-lyase activity"/>
    <property type="evidence" value="ECO:0007669"/>
    <property type="project" value="TreeGrafter"/>
</dbReference>
<dbReference type="Proteomes" id="UP000785200">
    <property type="component" value="Unassembled WGS sequence"/>
</dbReference>
<dbReference type="PANTHER" id="PTHR30502">
    <property type="entry name" value="2-KETO-3-DEOXY-L-RHAMNONATE ALDOLASE"/>
    <property type="match status" value="1"/>
</dbReference>
<sequence length="268" mass="28954">MTTTFLQKIGLASPKPLLGAFLSLSTPYAAQIMARSGFDWLLIDMEHSPLSAHTANDMVHSTITASQGSCVPVIRIPSHGVEWIKWALDSGCSAIIVPMVNTKEEMDLIIKRACYPPLGQRSSGPFRTPYADLEERTNNPQRYLEEKAKGVAVLAMIESTEGVENAEAIMSTEGVAGVFVGPVDLRNSMGLKGIDGDEEVYLSALKKILDISKKLGIPVGILGSRDKLERQVEMGFSYFLLAGDAALMVIGAEIILEKARGSVSKIKS</sequence>
<dbReference type="GO" id="GO:0005737">
    <property type="term" value="C:cytoplasm"/>
    <property type="evidence" value="ECO:0007669"/>
    <property type="project" value="TreeGrafter"/>
</dbReference>
<dbReference type="InterPro" id="IPR040442">
    <property type="entry name" value="Pyrv_kinase-like_dom_sf"/>
</dbReference>
<evidence type="ECO:0000259" key="3">
    <source>
        <dbReference type="Pfam" id="PF03328"/>
    </source>
</evidence>
<gene>
    <name evidence="4" type="ORF">D0Z07_8825</name>
</gene>
<dbReference type="Pfam" id="PF03328">
    <property type="entry name" value="HpcH_HpaI"/>
    <property type="match status" value="1"/>
</dbReference>
<comment type="caution">
    <text evidence="4">The sequence shown here is derived from an EMBL/GenBank/DDBJ whole genome shotgun (WGS) entry which is preliminary data.</text>
</comment>
<dbReference type="Gene3D" id="3.20.20.60">
    <property type="entry name" value="Phosphoenolpyruvate-binding domains"/>
    <property type="match status" value="1"/>
</dbReference>
<keyword evidence="1" id="KW-0479">Metal-binding</keyword>
<organism evidence="4 5">
    <name type="scientific">Hyphodiscus hymeniophilus</name>
    <dbReference type="NCBI Taxonomy" id="353542"/>
    <lineage>
        <taxon>Eukaryota</taxon>
        <taxon>Fungi</taxon>
        <taxon>Dikarya</taxon>
        <taxon>Ascomycota</taxon>
        <taxon>Pezizomycotina</taxon>
        <taxon>Leotiomycetes</taxon>
        <taxon>Helotiales</taxon>
        <taxon>Hyphodiscaceae</taxon>
        <taxon>Hyphodiscus</taxon>
    </lineage>
</organism>
<dbReference type="OrthoDB" id="1621678at2759"/>
<feature type="domain" description="HpcH/HpaI aldolase/citrate lyase" evidence="3">
    <location>
        <begin position="19"/>
        <end position="222"/>
    </location>
</feature>
<dbReference type="GO" id="GO:0046872">
    <property type="term" value="F:metal ion binding"/>
    <property type="evidence" value="ECO:0007669"/>
    <property type="project" value="UniProtKB-KW"/>
</dbReference>
<evidence type="ECO:0000256" key="2">
    <source>
        <dbReference type="ARBA" id="ARBA00023239"/>
    </source>
</evidence>
<dbReference type="InterPro" id="IPR015813">
    <property type="entry name" value="Pyrv/PenolPyrv_kinase-like_dom"/>
</dbReference>
<dbReference type="InterPro" id="IPR050251">
    <property type="entry name" value="HpcH-HpaI_aldolase"/>
</dbReference>
<evidence type="ECO:0000313" key="5">
    <source>
        <dbReference type="Proteomes" id="UP000785200"/>
    </source>
</evidence>
<reference evidence="4" key="1">
    <citation type="submission" date="2019-07" db="EMBL/GenBank/DDBJ databases">
        <title>Hyphodiscus hymeniophilus genome sequencing and assembly.</title>
        <authorList>
            <person name="Kramer G."/>
            <person name="Nodwell J."/>
        </authorList>
    </citation>
    <scope>NUCLEOTIDE SEQUENCE</scope>
    <source>
        <strain evidence="4">ATCC 34498</strain>
    </source>
</reference>
<protein>
    <submittedName>
        <fullName evidence="4">2-keto-3-deoxy-L-rhamnonate aldolase</fullName>
    </submittedName>
</protein>
<dbReference type="SUPFAM" id="SSF51621">
    <property type="entry name" value="Phosphoenolpyruvate/pyruvate domain"/>
    <property type="match status" value="1"/>
</dbReference>
<evidence type="ECO:0000256" key="1">
    <source>
        <dbReference type="ARBA" id="ARBA00022723"/>
    </source>
</evidence>
<dbReference type="InterPro" id="IPR005000">
    <property type="entry name" value="Aldolase/citrate-lyase_domain"/>
</dbReference>
<dbReference type="AlphaFoldDB" id="A0A9P6SPG3"/>
<keyword evidence="5" id="KW-1185">Reference proteome</keyword>
<keyword evidence="2" id="KW-0456">Lyase</keyword>
<name>A0A9P6SPG3_9HELO</name>
<evidence type="ECO:0000313" key="4">
    <source>
        <dbReference type="EMBL" id="KAG0645211.1"/>
    </source>
</evidence>
<dbReference type="EMBL" id="VNKQ01000019">
    <property type="protein sequence ID" value="KAG0645211.1"/>
    <property type="molecule type" value="Genomic_DNA"/>
</dbReference>